<comment type="caution">
    <text evidence="1">The sequence shown here is derived from an EMBL/GenBank/DDBJ whole genome shotgun (WGS) entry which is preliminary data.</text>
</comment>
<sequence>MATTIDSNAAREVFVTGLKNAHALEHQAMALMDRQIEHLANYAEVEAQLRAHRGETEGQIRRLETILTNLGESPSGLKDAALTFSGNMAALAHTFAPDEIIKNSFANYAFESFERASYEALITMAEEAGFTDAVPLLQETLREEIAMQQWVIDTQPLVIRKFLALRQSGETASH</sequence>
<dbReference type="SUPFAM" id="SSF47240">
    <property type="entry name" value="Ferritin-like"/>
    <property type="match status" value="1"/>
</dbReference>
<protein>
    <submittedName>
        <fullName evidence="1">Ferritin-like metal-binding protein YciE</fullName>
    </submittedName>
</protein>
<dbReference type="InterPro" id="IPR012347">
    <property type="entry name" value="Ferritin-like"/>
</dbReference>
<organism evidence="1 2">
    <name type="scientific">Sphingomonas xinjiangensis</name>
    <dbReference type="NCBI Taxonomy" id="643568"/>
    <lineage>
        <taxon>Bacteria</taxon>
        <taxon>Pseudomonadati</taxon>
        <taxon>Pseudomonadota</taxon>
        <taxon>Alphaproteobacteria</taxon>
        <taxon>Sphingomonadales</taxon>
        <taxon>Sphingomonadaceae</taxon>
        <taxon>Sphingomonas</taxon>
    </lineage>
</organism>
<proteinExistence type="predicted"/>
<dbReference type="AlphaFoldDB" id="A0A840YP80"/>
<evidence type="ECO:0000313" key="2">
    <source>
        <dbReference type="Proteomes" id="UP000527143"/>
    </source>
</evidence>
<keyword evidence="2" id="KW-1185">Reference proteome</keyword>
<dbReference type="Gene3D" id="1.20.1260.10">
    <property type="match status" value="1"/>
</dbReference>
<dbReference type="InterPro" id="IPR010287">
    <property type="entry name" value="DUF892_YciF-like"/>
</dbReference>
<dbReference type="Pfam" id="PF05974">
    <property type="entry name" value="DUF892"/>
    <property type="match status" value="1"/>
</dbReference>
<dbReference type="InterPro" id="IPR009078">
    <property type="entry name" value="Ferritin-like_SF"/>
</dbReference>
<dbReference type="Proteomes" id="UP000527143">
    <property type="component" value="Unassembled WGS sequence"/>
</dbReference>
<name>A0A840YP80_9SPHN</name>
<reference evidence="1 2" key="1">
    <citation type="submission" date="2020-08" db="EMBL/GenBank/DDBJ databases">
        <title>Genomic Encyclopedia of Type Strains, Phase IV (KMG-IV): sequencing the most valuable type-strain genomes for metagenomic binning, comparative biology and taxonomic classification.</title>
        <authorList>
            <person name="Goeker M."/>
        </authorList>
    </citation>
    <scope>NUCLEOTIDE SEQUENCE [LARGE SCALE GENOMIC DNA]</scope>
    <source>
        <strain evidence="1 2">DSM 26736</strain>
    </source>
</reference>
<dbReference type="RefSeq" id="WP_184085288.1">
    <property type="nucleotide sequence ID" value="NZ_JACIJF010000002.1"/>
</dbReference>
<dbReference type="EMBL" id="JACIJF010000002">
    <property type="protein sequence ID" value="MBB5709891.1"/>
    <property type="molecule type" value="Genomic_DNA"/>
</dbReference>
<evidence type="ECO:0000313" key="1">
    <source>
        <dbReference type="EMBL" id="MBB5709891.1"/>
    </source>
</evidence>
<gene>
    <name evidence="1" type="ORF">FHT02_001113</name>
</gene>
<accession>A0A840YP80</accession>